<dbReference type="GO" id="GO:0015648">
    <property type="term" value="F:lipid-linked peptidoglycan transporter activity"/>
    <property type="evidence" value="ECO:0007669"/>
    <property type="project" value="TreeGrafter"/>
</dbReference>
<dbReference type="Pfam" id="PF01098">
    <property type="entry name" value="FTSW_RODA_SPOVE"/>
    <property type="match status" value="1"/>
</dbReference>
<evidence type="ECO:0000256" key="6">
    <source>
        <dbReference type="ARBA" id="ARBA00022960"/>
    </source>
</evidence>
<feature type="transmembrane region" description="Helical" evidence="11">
    <location>
        <begin position="12"/>
        <end position="31"/>
    </location>
</feature>
<name>A0A932CQL7_UNCTE</name>
<dbReference type="PANTHER" id="PTHR30474:SF1">
    <property type="entry name" value="PEPTIDOGLYCAN GLYCOSYLTRANSFERASE MRDB"/>
    <property type="match status" value="1"/>
</dbReference>
<dbReference type="PROSITE" id="PS00428">
    <property type="entry name" value="FTSW_RODA_SPOVE"/>
    <property type="match status" value="1"/>
</dbReference>
<keyword evidence="7 11" id="KW-0573">Peptidoglycan synthesis</keyword>
<reference evidence="12" key="1">
    <citation type="submission" date="2020-07" db="EMBL/GenBank/DDBJ databases">
        <title>Huge and variable diversity of episymbiotic CPR bacteria and DPANN archaea in groundwater ecosystems.</title>
        <authorList>
            <person name="He C.Y."/>
            <person name="Keren R."/>
            <person name="Whittaker M."/>
            <person name="Farag I.F."/>
            <person name="Doudna J."/>
            <person name="Cate J.H.D."/>
            <person name="Banfield J.F."/>
        </authorList>
    </citation>
    <scope>NUCLEOTIDE SEQUENCE</scope>
    <source>
        <strain evidence="12">NC_groundwater_672_Ag_B-0.1um_62_36</strain>
    </source>
</reference>
<keyword evidence="2 11" id="KW-1003">Cell membrane</keyword>
<keyword evidence="3 11" id="KW-0328">Glycosyltransferase</keyword>
<feature type="transmembrane region" description="Helical" evidence="11">
    <location>
        <begin position="75"/>
        <end position="93"/>
    </location>
</feature>
<dbReference type="HAMAP" id="MF_02079">
    <property type="entry name" value="PGT_RodA"/>
    <property type="match status" value="1"/>
</dbReference>
<comment type="pathway">
    <text evidence="11">Cell wall biogenesis; peptidoglycan biosynthesis.</text>
</comment>
<comment type="subcellular location">
    <subcellularLocation>
        <location evidence="11">Cell membrane</location>
        <topology evidence="11">Multi-pass membrane protein</topology>
    </subcellularLocation>
    <subcellularLocation>
        <location evidence="1">Membrane</location>
        <topology evidence="1">Multi-pass membrane protein</topology>
    </subcellularLocation>
</comment>
<evidence type="ECO:0000313" key="12">
    <source>
        <dbReference type="EMBL" id="MBI2877456.1"/>
    </source>
</evidence>
<dbReference type="Proteomes" id="UP000769766">
    <property type="component" value="Unassembled WGS sequence"/>
</dbReference>
<dbReference type="GO" id="GO:0051301">
    <property type="term" value="P:cell division"/>
    <property type="evidence" value="ECO:0007669"/>
    <property type="project" value="InterPro"/>
</dbReference>
<comment type="similarity">
    <text evidence="11">Belongs to the SEDS family. MrdB/RodA subfamily.</text>
</comment>
<evidence type="ECO:0000256" key="4">
    <source>
        <dbReference type="ARBA" id="ARBA00022679"/>
    </source>
</evidence>
<keyword evidence="4 11" id="KW-0808">Transferase</keyword>
<keyword evidence="8 11" id="KW-1133">Transmembrane helix</keyword>
<proteinExistence type="inferred from homology"/>
<dbReference type="GO" id="GO:0005886">
    <property type="term" value="C:plasma membrane"/>
    <property type="evidence" value="ECO:0007669"/>
    <property type="project" value="UniProtKB-SubCell"/>
</dbReference>
<evidence type="ECO:0000256" key="1">
    <source>
        <dbReference type="ARBA" id="ARBA00004141"/>
    </source>
</evidence>
<accession>A0A932CQL7</accession>
<dbReference type="InterPro" id="IPR018365">
    <property type="entry name" value="Cell_cycle_FtsW-rel_CS"/>
</dbReference>
<dbReference type="InterPro" id="IPR011923">
    <property type="entry name" value="RodA/MrdB"/>
</dbReference>
<dbReference type="AlphaFoldDB" id="A0A932CQL7"/>
<evidence type="ECO:0000256" key="2">
    <source>
        <dbReference type="ARBA" id="ARBA00022475"/>
    </source>
</evidence>
<keyword evidence="9 11" id="KW-0472">Membrane</keyword>
<evidence type="ECO:0000256" key="3">
    <source>
        <dbReference type="ARBA" id="ARBA00022676"/>
    </source>
</evidence>
<feature type="transmembrane region" description="Helical" evidence="11">
    <location>
        <begin position="338"/>
        <end position="357"/>
    </location>
</feature>
<evidence type="ECO:0000256" key="10">
    <source>
        <dbReference type="ARBA" id="ARBA00023316"/>
    </source>
</evidence>
<dbReference type="GO" id="GO:0008360">
    <property type="term" value="P:regulation of cell shape"/>
    <property type="evidence" value="ECO:0007669"/>
    <property type="project" value="UniProtKB-KW"/>
</dbReference>
<dbReference type="PANTHER" id="PTHR30474">
    <property type="entry name" value="CELL CYCLE PROTEIN"/>
    <property type="match status" value="1"/>
</dbReference>
<evidence type="ECO:0000256" key="7">
    <source>
        <dbReference type="ARBA" id="ARBA00022984"/>
    </source>
</evidence>
<feature type="transmembrane region" description="Helical" evidence="11">
    <location>
        <begin position="159"/>
        <end position="176"/>
    </location>
</feature>
<dbReference type="EMBL" id="JACPRF010000344">
    <property type="protein sequence ID" value="MBI2877456.1"/>
    <property type="molecule type" value="Genomic_DNA"/>
</dbReference>
<protein>
    <recommendedName>
        <fullName evidence="11">Peptidoglycan glycosyltransferase RodA</fullName>
        <shortName evidence="11">PGT</shortName>
        <ecNumber evidence="11">2.4.99.28</ecNumber>
    </recommendedName>
    <alternativeName>
        <fullName evidence="11">Cell elongation protein RodA</fullName>
    </alternativeName>
    <alternativeName>
        <fullName evidence="11">Cell wall polymerase</fullName>
    </alternativeName>
    <alternativeName>
        <fullName evidence="11">Peptidoglycan polymerase</fullName>
        <shortName evidence="11">PG polymerase</shortName>
    </alternativeName>
</protein>
<comment type="caution">
    <text evidence="12">The sequence shown here is derived from an EMBL/GenBank/DDBJ whole genome shotgun (WGS) entry which is preliminary data.</text>
</comment>
<comment type="catalytic activity">
    <reaction evidence="11">
        <text>[GlcNAc-(1-&gt;4)-Mur2Ac(oyl-L-Ala-gamma-D-Glu-L-Lys-D-Ala-D-Ala)](n)-di-trans,octa-cis-undecaprenyl diphosphate + beta-D-GlcNAc-(1-&gt;4)-Mur2Ac(oyl-L-Ala-gamma-D-Glu-L-Lys-D-Ala-D-Ala)-di-trans,octa-cis-undecaprenyl diphosphate = [GlcNAc-(1-&gt;4)-Mur2Ac(oyl-L-Ala-gamma-D-Glu-L-Lys-D-Ala-D-Ala)](n+1)-di-trans,octa-cis-undecaprenyl diphosphate + di-trans,octa-cis-undecaprenyl diphosphate + H(+)</text>
        <dbReference type="Rhea" id="RHEA:23708"/>
        <dbReference type="Rhea" id="RHEA-COMP:9602"/>
        <dbReference type="Rhea" id="RHEA-COMP:9603"/>
        <dbReference type="ChEBI" id="CHEBI:15378"/>
        <dbReference type="ChEBI" id="CHEBI:58405"/>
        <dbReference type="ChEBI" id="CHEBI:60033"/>
        <dbReference type="ChEBI" id="CHEBI:78435"/>
        <dbReference type="EC" id="2.4.99.28"/>
    </reaction>
</comment>
<sequence>MDRRKVTNFDWILLLLTLIIASTGVLTIYSATESGEGGLRAFYVRQAIWVLIGLTVMVVTLLFDYRTISRLAYPLYGFTILALIAVEAVGKTVSGSQRWLVLGPISFQPSELAKLSLILTLAKYFHDSKWSGLYRLRDLWLPALLTLIPMGLIIKQPDLGTGLVLFLVFLVMALVVGLRPRSILCLVLMGLVALPAGWFSLKDYQKGRILTLFNPEADPLGAGYHSLQSKIAIGSGGFWGKGLFAGTQSRLNFLPEKHTDFIFAVFSEQMGFIGAVVLLLIYLALLFRACDLAAKASDKLGTLIATGITVMIAFYIVFNMGMTLGLFPVVGIPLPLMSYGGSAMLTFMSGIGLLLNIRMRKFLY</sequence>
<evidence type="ECO:0000256" key="8">
    <source>
        <dbReference type="ARBA" id="ARBA00022989"/>
    </source>
</evidence>
<keyword evidence="5 11" id="KW-0812">Transmembrane</keyword>
<gene>
    <name evidence="11 12" type="primary">rodA</name>
    <name evidence="12" type="ORF">HYY20_11290</name>
</gene>
<evidence type="ECO:0000256" key="9">
    <source>
        <dbReference type="ARBA" id="ARBA00023136"/>
    </source>
</evidence>
<dbReference type="GO" id="GO:0009252">
    <property type="term" value="P:peptidoglycan biosynthetic process"/>
    <property type="evidence" value="ECO:0007669"/>
    <property type="project" value="UniProtKB-UniRule"/>
</dbReference>
<keyword evidence="6 11" id="KW-0133">Cell shape</keyword>
<dbReference type="InterPro" id="IPR001182">
    <property type="entry name" value="FtsW/RodA"/>
</dbReference>
<feature type="transmembrane region" description="Helical" evidence="11">
    <location>
        <begin position="299"/>
        <end position="318"/>
    </location>
</feature>
<comment type="function">
    <text evidence="11">Peptidoglycan polymerase that is essential for cell wall elongation.</text>
</comment>
<dbReference type="GO" id="GO:0008955">
    <property type="term" value="F:peptidoglycan glycosyltransferase activity"/>
    <property type="evidence" value="ECO:0007669"/>
    <property type="project" value="UniProtKB-UniRule"/>
</dbReference>
<feature type="transmembrane region" description="Helical" evidence="11">
    <location>
        <begin position="261"/>
        <end position="287"/>
    </location>
</feature>
<evidence type="ECO:0000256" key="5">
    <source>
        <dbReference type="ARBA" id="ARBA00022692"/>
    </source>
</evidence>
<keyword evidence="10 11" id="KW-0961">Cell wall biogenesis/degradation</keyword>
<dbReference type="EC" id="2.4.99.28" evidence="11"/>
<dbReference type="GO" id="GO:0032153">
    <property type="term" value="C:cell division site"/>
    <property type="evidence" value="ECO:0007669"/>
    <property type="project" value="TreeGrafter"/>
</dbReference>
<dbReference type="NCBIfam" id="TIGR02210">
    <property type="entry name" value="rodA_shape"/>
    <property type="match status" value="1"/>
</dbReference>
<organism evidence="12 13">
    <name type="scientific">Tectimicrobiota bacterium</name>
    <dbReference type="NCBI Taxonomy" id="2528274"/>
    <lineage>
        <taxon>Bacteria</taxon>
        <taxon>Pseudomonadati</taxon>
        <taxon>Nitrospinota/Tectimicrobiota group</taxon>
        <taxon>Candidatus Tectimicrobiota</taxon>
    </lineage>
</organism>
<evidence type="ECO:0000256" key="11">
    <source>
        <dbReference type="HAMAP-Rule" id="MF_02079"/>
    </source>
</evidence>
<evidence type="ECO:0000313" key="13">
    <source>
        <dbReference type="Proteomes" id="UP000769766"/>
    </source>
</evidence>
<feature type="transmembrane region" description="Helical" evidence="11">
    <location>
        <begin position="183"/>
        <end position="201"/>
    </location>
</feature>
<feature type="transmembrane region" description="Helical" evidence="11">
    <location>
        <begin position="43"/>
        <end position="63"/>
    </location>
</feature>
<dbReference type="GO" id="GO:0071555">
    <property type="term" value="P:cell wall organization"/>
    <property type="evidence" value="ECO:0007669"/>
    <property type="project" value="UniProtKB-KW"/>
</dbReference>